<keyword evidence="7" id="KW-0812">Transmembrane</keyword>
<dbReference type="CDD" id="cd16378">
    <property type="entry name" value="CcmH_N"/>
    <property type="match status" value="1"/>
</dbReference>
<dbReference type="Gene3D" id="1.10.8.640">
    <property type="entry name" value="Cytochrome C biogenesis protein"/>
    <property type="match status" value="1"/>
</dbReference>
<feature type="domain" description="CcmH/CycL/Ccl2/NrfF N-terminal" evidence="8">
    <location>
        <begin position="9"/>
        <end position="150"/>
    </location>
</feature>
<organism evidence="9 10">
    <name type="scientific">Vibrio cincinnatiensis DSM 19608</name>
    <dbReference type="NCBI Taxonomy" id="1123491"/>
    <lineage>
        <taxon>Bacteria</taxon>
        <taxon>Pseudomonadati</taxon>
        <taxon>Pseudomonadota</taxon>
        <taxon>Gammaproteobacteria</taxon>
        <taxon>Vibrionales</taxon>
        <taxon>Vibrionaceae</taxon>
        <taxon>Vibrio</taxon>
    </lineage>
</organism>
<evidence type="ECO:0000256" key="4">
    <source>
        <dbReference type="ARBA" id="ARBA00022729"/>
    </source>
</evidence>
<keyword evidence="7" id="KW-0472">Membrane</keyword>
<dbReference type="GO" id="GO:0005886">
    <property type="term" value="C:plasma membrane"/>
    <property type="evidence" value="ECO:0007669"/>
    <property type="project" value="TreeGrafter"/>
</dbReference>
<evidence type="ECO:0000259" key="8">
    <source>
        <dbReference type="Pfam" id="PF03918"/>
    </source>
</evidence>
<comment type="function">
    <text evidence="7">Possible subunit of a heme lyase.</text>
</comment>
<evidence type="ECO:0000256" key="1">
    <source>
        <dbReference type="ARBA" id="ARBA00010342"/>
    </source>
</evidence>
<dbReference type="InterPro" id="IPR051263">
    <property type="entry name" value="C-type_cytochrome_biogenesis"/>
</dbReference>
<evidence type="ECO:0000313" key="9">
    <source>
        <dbReference type="EMBL" id="SJZ63954.1"/>
    </source>
</evidence>
<evidence type="ECO:0000256" key="7">
    <source>
        <dbReference type="RuleBase" id="RU364112"/>
    </source>
</evidence>
<dbReference type="Proteomes" id="UP000190834">
    <property type="component" value="Unassembled WGS sequence"/>
</dbReference>
<comment type="similarity">
    <text evidence="1 7">Belongs to the CcmH/CycL/Ccl2/NrfF family.</text>
</comment>
<evidence type="ECO:0000256" key="2">
    <source>
        <dbReference type="ARBA" id="ARBA00022617"/>
    </source>
</evidence>
<keyword evidence="7" id="KW-1133">Transmembrane helix</keyword>
<dbReference type="OrthoDB" id="9804975at2"/>
<dbReference type="GO" id="GO:0046872">
    <property type="term" value="F:metal ion binding"/>
    <property type="evidence" value="ECO:0007669"/>
    <property type="project" value="UniProtKB-KW"/>
</dbReference>
<keyword evidence="4 7" id="KW-0732">Signal</keyword>
<keyword evidence="10" id="KW-1185">Reference proteome</keyword>
<evidence type="ECO:0000256" key="3">
    <source>
        <dbReference type="ARBA" id="ARBA00022723"/>
    </source>
</evidence>
<dbReference type="InterPro" id="IPR005616">
    <property type="entry name" value="CcmH/CycL/Ccl2/NrfF_N"/>
</dbReference>
<evidence type="ECO:0000313" key="10">
    <source>
        <dbReference type="Proteomes" id="UP000190834"/>
    </source>
</evidence>
<dbReference type="STRING" id="1123491.SAMN02745782_00885"/>
<keyword evidence="6 7" id="KW-0408">Iron</keyword>
<name>A0A1T4MB73_VIBCI</name>
<evidence type="ECO:0000256" key="6">
    <source>
        <dbReference type="ARBA" id="ARBA00023004"/>
    </source>
</evidence>
<feature type="transmembrane region" description="Helical" evidence="7">
    <location>
        <begin position="104"/>
        <end position="122"/>
    </location>
</feature>
<dbReference type="FunFam" id="1.10.8.640:FF:000001">
    <property type="entry name" value="Cytochrome c-type biogenesis protein"/>
    <property type="match status" value="1"/>
</dbReference>
<proteinExistence type="inferred from homology"/>
<dbReference type="GO" id="GO:0017004">
    <property type="term" value="P:cytochrome complex assembly"/>
    <property type="evidence" value="ECO:0007669"/>
    <property type="project" value="UniProtKB-KW"/>
</dbReference>
<evidence type="ECO:0000256" key="5">
    <source>
        <dbReference type="ARBA" id="ARBA00022748"/>
    </source>
</evidence>
<reference evidence="10" key="1">
    <citation type="submission" date="2017-02" db="EMBL/GenBank/DDBJ databases">
        <authorList>
            <person name="Varghese N."/>
            <person name="Submissions S."/>
        </authorList>
    </citation>
    <scope>NUCLEOTIDE SEQUENCE [LARGE SCALE GENOMIC DNA]</scope>
    <source>
        <strain evidence="10">DSM 19608</strain>
    </source>
</reference>
<accession>A0A1T4MB73</accession>
<sequence>MKWIHWATLMTLIISLSSWAVIDIYDFDTPEQEKQFHELSNTLRCPKCQNNSIADSNAELAQDLREKVYEMTKQGYQKQEVIDYMIARYGNFVTYKPPFTLSTAILWVAPILVLMVGFSVMVRRSQRHKSARAKMDDWDTEKEARLKALLNEESQGDKQA</sequence>
<gene>
    <name evidence="9" type="ORF">SAMN02745782_00885</name>
</gene>
<dbReference type="InterPro" id="IPR038297">
    <property type="entry name" value="CcmH/CycL/NrfF/Ccl2_sf"/>
</dbReference>
<dbReference type="PANTHER" id="PTHR47870:SF1">
    <property type="entry name" value="CYTOCHROME C-TYPE BIOGENESIS PROTEIN CCMH"/>
    <property type="match status" value="1"/>
</dbReference>
<keyword evidence="3 7" id="KW-0479">Metal-binding</keyword>
<dbReference type="PANTHER" id="PTHR47870">
    <property type="entry name" value="CYTOCHROME C-TYPE BIOGENESIS PROTEIN CCMH"/>
    <property type="match status" value="1"/>
</dbReference>
<keyword evidence="2 7" id="KW-0349">Heme</keyword>
<dbReference type="AlphaFoldDB" id="A0A1T4MB73"/>
<keyword evidence="5" id="KW-0201">Cytochrome c-type biogenesis</keyword>
<protein>
    <recommendedName>
        <fullName evidence="7">Cytochrome c-type biogenesis protein</fullName>
    </recommendedName>
</protein>
<dbReference type="Pfam" id="PF03918">
    <property type="entry name" value="CcmH"/>
    <property type="match status" value="1"/>
</dbReference>
<dbReference type="EMBL" id="FUXB01000004">
    <property type="protein sequence ID" value="SJZ63954.1"/>
    <property type="molecule type" value="Genomic_DNA"/>
</dbReference>